<evidence type="ECO:0000256" key="1">
    <source>
        <dbReference type="ARBA" id="ARBA00006987"/>
    </source>
</evidence>
<dbReference type="InterPro" id="IPR005064">
    <property type="entry name" value="BUG"/>
</dbReference>
<dbReference type="SUPFAM" id="SSF53850">
    <property type="entry name" value="Periplasmic binding protein-like II"/>
    <property type="match status" value="1"/>
</dbReference>
<feature type="chain" id="PRO_5021270299" evidence="2">
    <location>
        <begin position="22"/>
        <end position="318"/>
    </location>
</feature>
<evidence type="ECO:0000256" key="2">
    <source>
        <dbReference type="SAM" id="SignalP"/>
    </source>
</evidence>
<dbReference type="InterPro" id="IPR042100">
    <property type="entry name" value="Bug_dom1"/>
</dbReference>
<dbReference type="OrthoDB" id="8678477at2"/>
<sequence length="318" mass="34045">MNRRSWIAALAALTLPFAARAQGFPDRPIKAVVPSPPGGPPDLILRAMLPRLNAVLGQPVVVENRAGAGGLVGTAHVAAQPADGYTWLFTTASHVNIPPFNENAKYDPVKDFSHVTLAAQNFGQVLVVHPGLEAKNVQELIALARRNPGKLTYANAGDGTASHIPAEVMKTMAGVDILSVPYKGVAEATNDLIAGRIDMFFVGTNIALQHVQSGKLRALALTGAKRWSGMPDLPTMDEQGLKGFNKVNWFGLWLPAGAPPDVVNRIHRAVAQAVNDPEVKQQFEKQGLEGVAMPPAEFATFVASEQRAAQDIARRIRK</sequence>
<dbReference type="PIRSF" id="PIRSF017082">
    <property type="entry name" value="YflP"/>
    <property type="match status" value="1"/>
</dbReference>
<reference evidence="3 4" key="1">
    <citation type="submission" date="2019-03" db="EMBL/GenBank/DDBJ databases">
        <title>Ramlibacter henchirensis DSM 14656, whole genome shotgun sequence.</title>
        <authorList>
            <person name="Zhang X."/>
            <person name="Feng G."/>
            <person name="Zhu H."/>
        </authorList>
    </citation>
    <scope>NUCLEOTIDE SEQUENCE [LARGE SCALE GENOMIC DNA]</scope>
    <source>
        <strain evidence="3 4">DSM 14656</strain>
    </source>
</reference>
<dbReference type="PANTHER" id="PTHR42928:SF5">
    <property type="entry name" value="BLR1237 PROTEIN"/>
    <property type="match status" value="1"/>
</dbReference>
<organism evidence="3 4">
    <name type="scientific">Ramlibacter henchirensis</name>
    <dbReference type="NCBI Taxonomy" id="204072"/>
    <lineage>
        <taxon>Bacteria</taxon>
        <taxon>Pseudomonadati</taxon>
        <taxon>Pseudomonadota</taxon>
        <taxon>Betaproteobacteria</taxon>
        <taxon>Burkholderiales</taxon>
        <taxon>Comamonadaceae</taxon>
        <taxon>Ramlibacter</taxon>
    </lineage>
</organism>
<dbReference type="Gene3D" id="3.40.190.10">
    <property type="entry name" value="Periplasmic binding protein-like II"/>
    <property type="match status" value="1"/>
</dbReference>
<keyword evidence="4" id="KW-1185">Reference proteome</keyword>
<dbReference type="Proteomes" id="UP000298180">
    <property type="component" value="Unassembled WGS sequence"/>
</dbReference>
<evidence type="ECO:0000313" key="3">
    <source>
        <dbReference type="EMBL" id="TFZ02664.1"/>
    </source>
</evidence>
<feature type="signal peptide" evidence="2">
    <location>
        <begin position="1"/>
        <end position="21"/>
    </location>
</feature>
<dbReference type="EMBL" id="SMLM01000002">
    <property type="protein sequence ID" value="TFZ02664.1"/>
    <property type="molecule type" value="Genomic_DNA"/>
</dbReference>
<gene>
    <name evidence="3" type="ORF">EZ313_15525</name>
</gene>
<evidence type="ECO:0000313" key="4">
    <source>
        <dbReference type="Proteomes" id="UP000298180"/>
    </source>
</evidence>
<comment type="similarity">
    <text evidence="1">Belongs to the UPF0065 (bug) family.</text>
</comment>
<comment type="caution">
    <text evidence="3">The sequence shown here is derived from an EMBL/GenBank/DDBJ whole genome shotgun (WGS) entry which is preliminary data.</text>
</comment>
<dbReference type="AlphaFoldDB" id="A0A4Z0BW09"/>
<dbReference type="PANTHER" id="PTHR42928">
    <property type="entry name" value="TRICARBOXYLATE-BINDING PROTEIN"/>
    <property type="match status" value="1"/>
</dbReference>
<dbReference type="Pfam" id="PF03401">
    <property type="entry name" value="TctC"/>
    <property type="match status" value="1"/>
</dbReference>
<accession>A0A4Z0BW09</accession>
<protein>
    <submittedName>
        <fullName evidence="3">Tripartite tricarboxylate transporter substrate binding protein</fullName>
    </submittedName>
</protein>
<keyword evidence="2" id="KW-0732">Signal</keyword>
<dbReference type="Gene3D" id="3.40.190.150">
    <property type="entry name" value="Bordetella uptake gene, domain 1"/>
    <property type="match status" value="1"/>
</dbReference>
<name>A0A4Z0BW09_9BURK</name>
<dbReference type="RefSeq" id="WP_135264189.1">
    <property type="nucleotide sequence ID" value="NZ_SMLM01000002.1"/>
</dbReference>
<proteinExistence type="inferred from homology"/>